<feature type="region of interest" description="Disordered" evidence="13">
    <location>
        <begin position="218"/>
        <end position="244"/>
    </location>
</feature>
<dbReference type="Pfam" id="PF02809">
    <property type="entry name" value="UIM"/>
    <property type="match status" value="3"/>
</dbReference>
<accession>R7UJ22</accession>
<feature type="active site" evidence="12">
    <location>
        <position position="121"/>
    </location>
</feature>
<dbReference type="InterPro" id="IPR003903">
    <property type="entry name" value="UIM_dom"/>
</dbReference>
<dbReference type="PRINTS" id="PR01233">
    <property type="entry name" value="JOSEPHIN"/>
</dbReference>
<keyword evidence="17" id="KW-1185">Reference proteome</keyword>
<keyword evidence="4" id="KW-0645">Protease</keyword>
<keyword evidence="9" id="KW-0804">Transcription</keyword>
<protein>
    <recommendedName>
        <fullName evidence="3">ubiquitinyl hydrolase 1</fullName>
        <ecNumber evidence="3">3.4.19.12</ecNumber>
    </recommendedName>
</protein>
<feature type="compositionally biased region" description="Basic and acidic residues" evidence="13">
    <location>
        <begin position="277"/>
        <end position="292"/>
    </location>
</feature>
<feature type="active site" description="Nucleophile" evidence="11">
    <location>
        <position position="14"/>
    </location>
</feature>
<dbReference type="InterPro" id="IPR006155">
    <property type="entry name" value="Josephin"/>
</dbReference>
<feature type="active site" description="Proton acceptor" evidence="11">
    <location>
        <position position="121"/>
    </location>
</feature>
<evidence type="ECO:0000313" key="15">
    <source>
        <dbReference type="EMBL" id="ELU06063.1"/>
    </source>
</evidence>
<evidence type="ECO:0000313" key="17">
    <source>
        <dbReference type="Proteomes" id="UP000014760"/>
    </source>
</evidence>
<dbReference type="Proteomes" id="UP000014760">
    <property type="component" value="Unassembled WGS sequence"/>
</dbReference>
<feature type="compositionally biased region" description="Polar residues" evidence="13">
    <location>
        <begin position="267"/>
        <end position="276"/>
    </location>
</feature>
<evidence type="ECO:0000256" key="11">
    <source>
        <dbReference type="PIRSR" id="PIRSR633865-1"/>
    </source>
</evidence>
<evidence type="ECO:0000256" key="7">
    <source>
        <dbReference type="ARBA" id="ARBA00022807"/>
    </source>
</evidence>
<dbReference type="GO" id="GO:0005634">
    <property type="term" value="C:nucleus"/>
    <property type="evidence" value="ECO:0007669"/>
    <property type="project" value="UniProtKB-SubCell"/>
</dbReference>
<dbReference type="SMART" id="SM00726">
    <property type="entry name" value="UIM"/>
    <property type="match status" value="3"/>
</dbReference>
<reference evidence="17" key="1">
    <citation type="submission" date="2012-12" db="EMBL/GenBank/DDBJ databases">
        <authorList>
            <person name="Hellsten U."/>
            <person name="Grimwood J."/>
            <person name="Chapman J.A."/>
            <person name="Shapiro H."/>
            <person name="Aerts A."/>
            <person name="Otillar R.P."/>
            <person name="Terry A.Y."/>
            <person name="Boore J.L."/>
            <person name="Simakov O."/>
            <person name="Marletaz F."/>
            <person name="Cho S.-J."/>
            <person name="Edsinger-Gonzales E."/>
            <person name="Havlak P."/>
            <person name="Kuo D.-H."/>
            <person name="Larsson T."/>
            <person name="Lv J."/>
            <person name="Arendt D."/>
            <person name="Savage R."/>
            <person name="Osoegawa K."/>
            <person name="de Jong P."/>
            <person name="Lindberg D.R."/>
            <person name="Seaver E.C."/>
            <person name="Weisblat D.A."/>
            <person name="Putnam N.H."/>
            <person name="Grigoriev I.V."/>
            <person name="Rokhsar D.S."/>
        </authorList>
    </citation>
    <scope>NUCLEOTIDE SEQUENCE</scope>
    <source>
        <strain evidence="17">I ESC-2004</strain>
    </source>
</reference>
<keyword evidence="10" id="KW-0539">Nucleus</keyword>
<dbReference type="Gene3D" id="1.10.287.10">
    <property type="entry name" value="S15/NS1, RNA-binding"/>
    <property type="match status" value="1"/>
</dbReference>
<dbReference type="PROSITE" id="PS50957">
    <property type="entry name" value="JOSEPHIN"/>
    <property type="match status" value="1"/>
</dbReference>
<evidence type="ECO:0000256" key="10">
    <source>
        <dbReference type="ARBA" id="ARBA00023242"/>
    </source>
</evidence>
<feature type="compositionally biased region" description="Basic and acidic residues" evidence="13">
    <location>
        <begin position="218"/>
        <end position="228"/>
    </location>
</feature>
<dbReference type="PANTHER" id="PTHR14159:SF0">
    <property type="entry name" value="ATAXIN-3-RELATED"/>
    <property type="match status" value="1"/>
</dbReference>
<dbReference type="GO" id="GO:0004843">
    <property type="term" value="F:cysteine-type deubiquitinase activity"/>
    <property type="evidence" value="ECO:0007669"/>
    <property type="project" value="UniProtKB-EC"/>
</dbReference>
<keyword evidence="5" id="KW-0833">Ubl conjugation pathway</keyword>
<evidence type="ECO:0000256" key="6">
    <source>
        <dbReference type="ARBA" id="ARBA00022801"/>
    </source>
</evidence>
<evidence type="ECO:0000256" key="5">
    <source>
        <dbReference type="ARBA" id="ARBA00022786"/>
    </source>
</evidence>
<dbReference type="PANTHER" id="PTHR14159">
    <property type="entry name" value="ATAXIN-3-RELATED"/>
    <property type="match status" value="1"/>
</dbReference>
<proteinExistence type="predicted"/>
<dbReference type="Pfam" id="PF02099">
    <property type="entry name" value="Josephin"/>
    <property type="match status" value="1"/>
</dbReference>
<dbReference type="EMBL" id="KB300961">
    <property type="protein sequence ID" value="ELU06063.1"/>
    <property type="molecule type" value="Genomic_DNA"/>
</dbReference>
<dbReference type="EC" id="3.4.19.12" evidence="3"/>
<evidence type="ECO:0000313" key="16">
    <source>
        <dbReference type="EnsemblMetazoa" id="CapteP21671"/>
    </source>
</evidence>
<feature type="active site" evidence="12">
    <location>
        <position position="14"/>
    </location>
</feature>
<dbReference type="FunFam" id="3.90.70.40:FF:000005">
    <property type="entry name" value="Ataxin 3"/>
    <property type="match status" value="1"/>
</dbReference>
<dbReference type="STRING" id="283909.R7UJ22"/>
<evidence type="ECO:0000256" key="13">
    <source>
        <dbReference type="SAM" id="MobiDB-lite"/>
    </source>
</evidence>
<dbReference type="FunFam" id="1.10.287.10:FF:000023">
    <property type="entry name" value="Ataxin 3 variant ref"/>
    <property type="match status" value="1"/>
</dbReference>
<dbReference type="PROSITE" id="PS50330">
    <property type="entry name" value="UIM"/>
    <property type="match status" value="2"/>
</dbReference>
<sequence length="339" mass="37357">MDSIFHEKQEGSLCAQHCLNALLQGNYFTAVDLAELARQLDETERQTMAEGGLATEEYQRFLQQPSSNFDDSGYFSIQVLQRALRVWGLELMPFKSSDYVATSARADPTSQNAYICNFKDHWFCIRKLGHQWFNLNSLLTGPELISDTFLSLFLTQLQQEGYAIFVVQGDLMESEADRLLTVAPAVQPVKPPLIADAPSAASASSADVDLARALEESRRMIDDQDQTLRDTLTQSREGSGATEDDDLQRALALSLQGFQESAPPPSTSANQTSTSAEEVRRNREAFLDRLKADQQTSNASAEISQTNSQEPSADSGESAQTDEEMLQAAIAMSMSTKST</sequence>
<evidence type="ECO:0000256" key="9">
    <source>
        <dbReference type="ARBA" id="ARBA00023163"/>
    </source>
</evidence>
<reference evidence="16" key="3">
    <citation type="submission" date="2015-06" db="UniProtKB">
        <authorList>
            <consortium name="EnsemblMetazoa"/>
        </authorList>
    </citation>
    <scope>IDENTIFICATION</scope>
</reference>
<evidence type="ECO:0000259" key="14">
    <source>
        <dbReference type="PROSITE" id="PS50957"/>
    </source>
</evidence>
<dbReference type="GO" id="GO:0006508">
    <property type="term" value="P:proteolysis"/>
    <property type="evidence" value="ECO:0007669"/>
    <property type="project" value="UniProtKB-KW"/>
</dbReference>
<dbReference type="Gene3D" id="3.90.70.40">
    <property type="match status" value="1"/>
</dbReference>
<feature type="domain" description="Josephin" evidence="14">
    <location>
        <begin position="1"/>
        <end position="182"/>
    </location>
</feature>
<dbReference type="EnsemblMetazoa" id="CapteT21671">
    <property type="protein sequence ID" value="CapteP21671"/>
    <property type="gene ID" value="CapteG21671"/>
</dbReference>
<dbReference type="OMA" id="LGQAYIC"/>
<evidence type="ECO:0000256" key="8">
    <source>
        <dbReference type="ARBA" id="ARBA00023015"/>
    </source>
</evidence>
<dbReference type="OrthoDB" id="10063692at2759"/>
<dbReference type="SMART" id="SM01246">
    <property type="entry name" value="Josephin"/>
    <property type="match status" value="1"/>
</dbReference>
<keyword evidence="6 12" id="KW-0378">Hydrolase</keyword>
<dbReference type="InterPro" id="IPR033865">
    <property type="entry name" value="Ataxin-3"/>
</dbReference>
<evidence type="ECO:0000256" key="4">
    <source>
        <dbReference type="ARBA" id="ARBA00022670"/>
    </source>
</evidence>
<evidence type="ECO:0000256" key="12">
    <source>
        <dbReference type="PROSITE-ProRule" id="PRU00331"/>
    </source>
</evidence>
<evidence type="ECO:0000256" key="2">
    <source>
        <dbReference type="ARBA" id="ARBA00004123"/>
    </source>
</evidence>
<reference evidence="15 17" key="2">
    <citation type="journal article" date="2013" name="Nature">
        <title>Insights into bilaterian evolution from three spiralian genomes.</title>
        <authorList>
            <person name="Simakov O."/>
            <person name="Marletaz F."/>
            <person name="Cho S.J."/>
            <person name="Edsinger-Gonzales E."/>
            <person name="Havlak P."/>
            <person name="Hellsten U."/>
            <person name="Kuo D.H."/>
            <person name="Larsson T."/>
            <person name="Lv J."/>
            <person name="Arendt D."/>
            <person name="Savage R."/>
            <person name="Osoegawa K."/>
            <person name="de Jong P."/>
            <person name="Grimwood J."/>
            <person name="Chapman J.A."/>
            <person name="Shapiro H."/>
            <person name="Aerts A."/>
            <person name="Otillar R.P."/>
            <person name="Terry A.Y."/>
            <person name="Boore J.L."/>
            <person name="Grigoriev I.V."/>
            <person name="Lindberg D.R."/>
            <person name="Seaver E.C."/>
            <person name="Weisblat D.A."/>
            <person name="Putnam N.H."/>
            <person name="Rokhsar D.S."/>
        </authorList>
    </citation>
    <scope>NUCLEOTIDE SEQUENCE</scope>
    <source>
        <strain evidence="15 17">I ESC-2004</strain>
    </source>
</reference>
<comment type="subcellular location">
    <subcellularLocation>
        <location evidence="2">Nucleus</location>
    </subcellularLocation>
</comment>
<gene>
    <name evidence="15" type="ORF">CAPTEDRAFT_21671</name>
</gene>
<keyword evidence="7" id="KW-0788">Thiol protease</keyword>
<feature type="active site" evidence="11 12">
    <location>
        <position position="136"/>
    </location>
</feature>
<feature type="compositionally biased region" description="Polar residues" evidence="13">
    <location>
        <begin position="293"/>
        <end position="319"/>
    </location>
</feature>
<dbReference type="EMBL" id="AMQN01023024">
    <property type="status" value="NOT_ANNOTATED_CDS"/>
    <property type="molecule type" value="Genomic_DNA"/>
</dbReference>
<organism evidence="15">
    <name type="scientific">Capitella teleta</name>
    <name type="common">Polychaete worm</name>
    <dbReference type="NCBI Taxonomy" id="283909"/>
    <lineage>
        <taxon>Eukaryota</taxon>
        <taxon>Metazoa</taxon>
        <taxon>Spiralia</taxon>
        <taxon>Lophotrochozoa</taxon>
        <taxon>Annelida</taxon>
        <taxon>Polychaeta</taxon>
        <taxon>Sedentaria</taxon>
        <taxon>Scolecida</taxon>
        <taxon>Capitellidae</taxon>
        <taxon>Capitella</taxon>
    </lineage>
</organism>
<keyword evidence="8" id="KW-0805">Transcription regulation</keyword>
<evidence type="ECO:0000256" key="3">
    <source>
        <dbReference type="ARBA" id="ARBA00012759"/>
    </source>
</evidence>
<dbReference type="AlphaFoldDB" id="R7UJ22"/>
<evidence type="ECO:0000256" key="1">
    <source>
        <dbReference type="ARBA" id="ARBA00000707"/>
    </source>
</evidence>
<feature type="region of interest" description="Disordered" evidence="13">
    <location>
        <begin position="258"/>
        <end position="339"/>
    </location>
</feature>
<comment type="catalytic activity">
    <reaction evidence="1">
        <text>Thiol-dependent hydrolysis of ester, thioester, amide, peptide and isopeptide bonds formed by the C-terminal Gly of ubiquitin (a 76-residue protein attached to proteins as an intracellular targeting signal).</text>
        <dbReference type="EC" id="3.4.19.12"/>
    </reaction>
</comment>
<dbReference type="GO" id="GO:0016579">
    <property type="term" value="P:protein deubiquitination"/>
    <property type="evidence" value="ECO:0007669"/>
    <property type="project" value="InterPro"/>
</dbReference>
<dbReference type="HOGENOM" id="CLU_031228_1_0_1"/>
<name>R7UJ22_CAPTE</name>